<protein>
    <submittedName>
        <fullName evidence="2">Gliding motility-associated C-terminal domain-containing protein</fullName>
    </submittedName>
</protein>
<feature type="chain" id="PRO_5046282106" evidence="1">
    <location>
        <begin position="20"/>
        <end position="613"/>
    </location>
</feature>
<sequence length="613" mass="67256">MMKKYLPLFLCFLLSNIYAQDIDVFQQFYGRYSYTAIGNTLNPAENNPNTFCQILPQSTANLNMSADQTVLAAYLYWAGSGLGDTEVSLNGDPVVADDTLNVVYQQGSITLDYFSCFKDVTDVIQMTGNGDYTLSDLDISDTLASNPYHCAFRTNFAGWAIIVVYEEDTLPLNQVSIYHGLEIINRNVPEINITIDNLNVLDNDGAKIGFLAWEGDNTLNYGESLVFNGNVLENLPLNPGDNAFNGTNTFMGSNTSYNMDLDVYDIENYITVGDTSATIQLTTGGIDGNGVFQADLIIINNIVTVLNSQLPDATVVINDLSVSCDNRDVWIDYTIFNVNSTEVLPANTPIAFYADGVLVGTASTIDDILIGEQESNNIVLNIPTNIPNDFTLTIVADDIGNGTGIVQETDEGNNSVTQQISLLLNPPIGDLPTLELCDEGNNQATFDLTSIESQLSNVAVSVQYFNSENEAELLINEIETPSEYVNSINPETIYIRVNYPDCFQIGSFNLNIINCLSDTISSTNGISPNGDGTNDTLVIPGVTDVFENHVIKIFNRYGTLIFEGGYNHPWSGKANRGINHTGSLLPVSTYYYIIDLNDDNYSEPLVGWVYLNY</sequence>
<evidence type="ECO:0000313" key="3">
    <source>
        <dbReference type="Proteomes" id="UP001596997"/>
    </source>
</evidence>
<feature type="signal peptide" evidence="1">
    <location>
        <begin position="1"/>
        <end position="19"/>
    </location>
</feature>
<organism evidence="2 3">
    <name type="scientific">Pseudofulvibacter geojedonensis</name>
    <dbReference type="NCBI Taxonomy" id="1123758"/>
    <lineage>
        <taxon>Bacteria</taxon>
        <taxon>Pseudomonadati</taxon>
        <taxon>Bacteroidota</taxon>
        <taxon>Flavobacteriia</taxon>
        <taxon>Flavobacteriales</taxon>
        <taxon>Flavobacteriaceae</taxon>
        <taxon>Pseudofulvibacter</taxon>
    </lineage>
</organism>
<dbReference type="EMBL" id="JBHTJM010000003">
    <property type="protein sequence ID" value="MFD0962989.1"/>
    <property type="molecule type" value="Genomic_DNA"/>
</dbReference>
<keyword evidence="3" id="KW-1185">Reference proteome</keyword>
<comment type="caution">
    <text evidence="2">The sequence shown here is derived from an EMBL/GenBank/DDBJ whole genome shotgun (WGS) entry which is preliminary data.</text>
</comment>
<dbReference type="NCBIfam" id="TIGR04131">
    <property type="entry name" value="Bac_Flav_CTERM"/>
    <property type="match status" value="1"/>
</dbReference>
<dbReference type="InterPro" id="IPR013783">
    <property type="entry name" value="Ig-like_fold"/>
</dbReference>
<gene>
    <name evidence="2" type="ORF">ACFQ1O_03110</name>
</gene>
<dbReference type="Gene3D" id="2.60.40.10">
    <property type="entry name" value="Immunoglobulins"/>
    <property type="match status" value="1"/>
</dbReference>
<accession>A0ABW3HZU8</accession>
<dbReference type="InterPro" id="IPR026341">
    <property type="entry name" value="T9SS_type_B"/>
</dbReference>
<reference evidence="3" key="1">
    <citation type="journal article" date="2019" name="Int. J. Syst. Evol. Microbiol.">
        <title>The Global Catalogue of Microorganisms (GCM) 10K type strain sequencing project: providing services to taxonomists for standard genome sequencing and annotation.</title>
        <authorList>
            <consortium name="The Broad Institute Genomics Platform"/>
            <consortium name="The Broad Institute Genome Sequencing Center for Infectious Disease"/>
            <person name="Wu L."/>
            <person name="Ma J."/>
        </authorList>
    </citation>
    <scope>NUCLEOTIDE SEQUENCE [LARGE SCALE GENOMIC DNA]</scope>
    <source>
        <strain evidence="3">CCUG 62114</strain>
    </source>
</reference>
<evidence type="ECO:0000313" key="2">
    <source>
        <dbReference type="EMBL" id="MFD0962989.1"/>
    </source>
</evidence>
<keyword evidence="1" id="KW-0732">Signal</keyword>
<dbReference type="Pfam" id="PF13585">
    <property type="entry name" value="CHU_C"/>
    <property type="match status" value="1"/>
</dbReference>
<proteinExistence type="predicted"/>
<dbReference type="Proteomes" id="UP001596997">
    <property type="component" value="Unassembled WGS sequence"/>
</dbReference>
<name>A0ABW3HZU8_9FLAO</name>
<evidence type="ECO:0000256" key="1">
    <source>
        <dbReference type="SAM" id="SignalP"/>
    </source>
</evidence>